<evidence type="ECO:0000313" key="2">
    <source>
        <dbReference type="Proteomes" id="UP000004775"/>
    </source>
</evidence>
<accession>I4HML1</accession>
<comment type="caution">
    <text evidence="1">The sequence shown here is derived from an EMBL/GenBank/DDBJ whole genome shotgun (WGS) entry which is preliminary data.</text>
</comment>
<proteinExistence type="predicted"/>
<dbReference type="Proteomes" id="UP000004775">
    <property type="component" value="Unassembled WGS sequence"/>
</dbReference>
<evidence type="ECO:0000313" key="1">
    <source>
        <dbReference type="EMBL" id="CCI23285.1"/>
    </source>
</evidence>
<name>I4HML1_MICAE</name>
<dbReference type="AlphaFoldDB" id="I4HML1"/>
<reference evidence="1 2" key="1">
    <citation type="submission" date="2012-04" db="EMBL/GenBank/DDBJ databases">
        <authorList>
            <person name="Genoscope - CEA"/>
        </authorList>
    </citation>
    <scope>NUCLEOTIDE SEQUENCE [LARGE SCALE GENOMIC DNA]</scope>
    <source>
        <strain evidence="1 2">9809</strain>
    </source>
</reference>
<gene>
    <name evidence="1" type="ORF">MICAH_2240007</name>
</gene>
<sequence length="43" mass="4614">MLPFKMRIAGSGDTSDPQSCLKGIVQWGVAEQQAGNSKGYPLF</sequence>
<protein>
    <submittedName>
        <fullName evidence="1">Uncharacterized protein</fullName>
    </submittedName>
</protein>
<dbReference type="HOGENOM" id="CLU_3236042_0_0_3"/>
<organism evidence="1 2">
    <name type="scientific">Microcystis aeruginosa PCC 9809</name>
    <dbReference type="NCBI Taxonomy" id="1160285"/>
    <lineage>
        <taxon>Bacteria</taxon>
        <taxon>Bacillati</taxon>
        <taxon>Cyanobacteriota</taxon>
        <taxon>Cyanophyceae</taxon>
        <taxon>Oscillatoriophycideae</taxon>
        <taxon>Chroococcales</taxon>
        <taxon>Microcystaceae</taxon>
        <taxon>Microcystis</taxon>
    </lineage>
</organism>
<dbReference type="EMBL" id="CAIO01000140">
    <property type="protein sequence ID" value="CCI23285.1"/>
    <property type="molecule type" value="Genomic_DNA"/>
</dbReference>